<proteinExistence type="predicted"/>
<dbReference type="EMBL" id="BAABKP010000004">
    <property type="protein sequence ID" value="GAA4798674.1"/>
    <property type="molecule type" value="Genomic_DNA"/>
</dbReference>
<dbReference type="Proteomes" id="UP001500187">
    <property type="component" value="Unassembled WGS sequence"/>
</dbReference>
<keyword evidence="1" id="KW-1133">Transmembrane helix</keyword>
<protein>
    <submittedName>
        <fullName evidence="2">Uncharacterized protein</fullName>
    </submittedName>
</protein>
<evidence type="ECO:0000313" key="2">
    <source>
        <dbReference type="EMBL" id="GAA4798674.1"/>
    </source>
</evidence>
<keyword evidence="1" id="KW-0472">Membrane</keyword>
<comment type="caution">
    <text evidence="2">The sequence shown here is derived from an EMBL/GenBank/DDBJ whole genome shotgun (WGS) entry which is preliminary data.</text>
</comment>
<evidence type="ECO:0000256" key="1">
    <source>
        <dbReference type="SAM" id="Phobius"/>
    </source>
</evidence>
<keyword evidence="3" id="KW-1185">Reference proteome</keyword>
<reference evidence="3" key="1">
    <citation type="journal article" date="2019" name="Int. J. Syst. Evol. Microbiol.">
        <title>The Global Catalogue of Microorganisms (GCM) 10K type strain sequencing project: providing services to taxonomists for standard genome sequencing and annotation.</title>
        <authorList>
            <consortium name="The Broad Institute Genomics Platform"/>
            <consortium name="The Broad Institute Genome Sequencing Center for Infectious Disease"/>
            <person name="Wu L."/>
            <person name="Ma J."/>
        </authorList>
    </citation>
    <scope>NUCLEOTIDE SEQUENCE [LARGE SCALE GENOMIC DNA]</scope>
    <source>
        <strain evidence="3">JCM 18541</strain>
    </source>
</reference>
<sequence>MTDFAGLKDWFIVIAGNLFIVIMVARALGAYAKRDWGDLITNLAVAVVIGFLVYANDSAVALIRHLATLAFGG</sequence>
<accession>A0ABP9BSP8</accession>
<feature type="transmembrane region" description="Helical" evidence="1">
    <location>
        <begin position="12"/>
        <end position="32"/>
    </location>
</feature>
<keyword evidence="1" id="KW-0812">Transmembrane</keyword>
<feature type="transmembrane region" description="Helical" evidence="1">
    <location>
        <begin position="39"/>
        <end position="56"/>
    </location>
</feature>
<dbReference type="RefSeq" id="WP_345446670.1">
    <property type="nucleotide sequence ID" value="NZ_BAABKP010000004.1"/>
</dbReference>
<name>A0ABP9BSP8_9MICC</name>
<gene>
    <name evidence="2" type="ORF">GCM10023352_18070</name>
</gene>
<evidence type="ECO:0000313" key="3">
    <source>
        <dbReference type="Proteomes" id="UP001500187"/>
    </source>
</evidence>
<organism evidence="2 3">
    <name type="scientific">Rothia endophytica</name>
    <dbReference type="NCBI Taxonomy" id="1324766"/>
    <lineage>
        <taxon>Bacteria</taxon>
        <taxon>Bacillati</taxon>
        <taxon>Actinomycetota</taxon>
        <taxon>Actinomycetes</taxon>
        <taxon>Micrococcales</taxon>
        <taxon>Micrococcaceae</taxon>
        <taxon>Rothia</taxon>
    </lineage>
</organism>